<feature type="compositionally biased region" description="Basic residues" evidence="1">
    <location>
        <begin position="93"/>
        <end position="102"/>
    </location>
</feature>
<keyword evidence="4" id="KW-1185">Reference proteome</keyword>
<dbReference type="EMBL" id="AP023213">
    <property type="protein sequence ID" value="BCG46707.1"/>
    <property type="molecule type" value="Genomic_DNA"/>
</dbReference>
<evidence type="ECO:0000256" key="1">
    <source>
        <dbReference type="SAM" id="MobiDB-lite"/>
    </source>
</evidence>
<dbReference type="AlphaFoldDB" id="A0A6S6LXD1"/>
<sequence length="102" mass="11153">MKKALTTLAFATAACFALAAPQASHAGGVDLNIQLGAYLPAPPGVRIYVDAGRPYYVEDHRRIYMKKRDHHDRGRHLGHEKGEGHHKGEGHGKGHGNKHGRD</sequence>
<evidence type="ECO:0000313" key="3">
    <source>
        <dbReference type="EMBL" id="BCG46707.1"/>
    </source>
</evidence>
<feature type="signal peptide" evidence="2">
    <location>
        <begin position="1"/>
        <end position="19"/>
    </location>
</feature>
<dbReference type="PROSITE" id="PS51257">
    <property type="entry name" value="PROKAR_LIPOPROTEIN"/>
    <property type="match status" value="1"/>
</dbReference>
<organism evidence="3 4">
    <name type="scientific">Citrifermentans bremense</name>
    <dbReference type="NCBI Taxonomy" id="60035"/>
    <lineage>
        <taxon>Bacteria</taxon>
        <taxon>Pseudomonadati</taxon>
        <taxon>Thermodesulfobacteriota</taxon>
        <taxon>Desulfuromonadia</taxon>
        <taxon>Geobacterales</taxon>
        <taxon>Geobacteraceae</taxon>
        <taxon>Citrifermentans</taxon>
    </lineage>
</organism>
<evidence type="ECO:0000256" key="2">
    <source>
        <dbReference type="SAM" id="SignalP"/>
    </source>
</evidence>
<gene>
    <name evidence="3" type="ORF">GEOBRER4_n1516</name>
</gene>
<reference evidence="3 4" key="1">
    <citation type="submission" date="2020-06" db="EMBL/GenBank/DDBJ databases">
        <title>Interaction of electrochemicaly active bacteria, Geobacter bremensis R4 on different carbon anode.</title>
        <authorList>
            <person name="Meng L."/>
            <person name="Yoshida N."/>
        </authorList>
    </citation>
    <scope>NUCLEOTIDE SEQUENCE [LARGE SCALE GENOMIC DNA]</scope>
    <source>
        <strain evidence="3 4">R4</strain>
    </source>
</reference>
<accession>A0A6S6LXD1</accession>
<feature type="compositionally biased region" description="Basic and acidic residues" evidence="1">
    <location>
        <begin position="71"/>
        <end position="92"/>
    </location>
</feature>
<evidence type="ECO:0000313" key="4">
    <source>
        <dbReference type="Proteomes" id="UP000515472"/>
    </source>
</evidence>
<proteinExistence type="predicted"/>
<dbReference type="RefSeq" id="WP_185244862.1">
    <property type="nucleotide sequence ID" value="NZ_AP023213.1"/>
</dbReference>
<dbReference type="KEGG" id="gbn:GEOBRER4_14570"/>
<name>A0A6S6LXD1_9BACT</name>
<dbReference type="Proteomes" id="UP000515472">
    <property type="component" value="Chromosome"/>
</dbReference>
<protein>
    <submittedName>
        <fullName evidence="3">Uncharacterized protein</fullName>
    </submittedName>
</protein>
<feature type="region of interest" description="Disordered" evidence="1">
    <location>
        <begin position="66"/>
        <end position="102"/>
    </location>
</feature>
<feature type="chain" id="PRO_5028314601" evidence="2">
    <location>
        <begin position="20"/>
        <end position="102"/>
    </location>
</feature>
<keyword evidence="2" id="KW-0732">Signal</keyword>